<dbReference type="Gene3D" id="3.40.50.880">
    <property type="match status" value="1"/>
</dbReference>
<evidence type="ECO:0000313" key="4">
    <source>
        <dbReference type="EMBL" id="GCE23863.1"/>
    </source>
</evidence>
<proteinExistence type="predicted"/>
<keyword evidence="1" id="KW-0378">Hydrolase</keyword>
<dbReference type="GO" id="GO:0005975">
    <property type="term" value="P:carbohydrate metabolic process"/>
    <property type="evidence" value="ECO:0007669"/>
    <property type="project" value="InterPro"/>
</dbReference>
<protein>
    <recommendedName>
        <fullName evidence="3">Glycoside hydrolase family 42 N-terminal domain-containing protein</fullName>
    </recommendedName>
</protein>
<evidence type="ECO:0000313" key="5">
    <source>
        <dbReference type="Proteomes" id="UP000287188"/>
    </source>
</evidence>
<dbReference type="GO" id="GO:0009341">
    <property type="term" value="C:beta-galactosidase complex"/>
    <property type="evidence" value="ECO:0007669"/>
    <property type="project" value="InterPro"/>
</dbReference>
<evidence type="ECO:0000256" key="1">
    <source>
        <dbReference type="ARBA" id="ARBA00022801"/>
    </source>
</evidence>
<dbReference type="InterPro" id="IPR017853">
    <property type="entry name" value="GH"/>
</dbReference>
<name>A0A402AXR6_9CHLR</name>
<comment type="caution">
    <text evidence="4">The sequence shown here is derived from an EMBL/GenBank/DDBJ whole genome shotgun (WGS) entry which is preliminary data.</text>
</comment>
<dbReference type="InterPro" id="IPR003476">
    <property type="entry name" value="Glyco_hydro_42"/>
</dbReference>
<evidence type="ECO:0000256" key="2">
    <source>
        <dbReference type="ARBA" id="ARBA00023295"/>
    </source>
</evidence>
<dbReference type="AlphaFoldDB" id="A0A402AXR6"/>
<dbReference type="EMBL" id="BIFS01000002">
    <property type="protein sequence ID" value="GCE23863.1"/>
    <property type="molecule type" value="Genomic_DNA"/>
</dbReference>
<dbReference type="PANTHER" id="PTHR36447:SF1">
    <property type="entry name" value="BETA-GALACTOSIDASE GANA"/>
    <property type="match status" value="1"/>
</dbReference>
<dbReference type="Pfam" id="PF02449">
    <property type="entry name" value="Glyco_hydro_42"/>
    <property type="match status" value="1"/>
</dbReference>
<sequence length="1014" mass="114202">MAQTQLCRQKNIVVFSDPAYPDWYSPEALAQLIPGEAHFVDAATLSSALQEHCELFISFHGPYFPKDAWPAIIEFLEQGGNIALFGGMPFTRPVRADGTIEAEQEEYTRQLYLGPSFALQLPETDLRLTDAEAISRHPQHTVQLTATQVGKCWSFYPKLSQVSDHPEEMGAAGPFDTLLTSLLYLDTQTSGEKIGHTAAVASLLDQQSGRFQGGRWLISPWQPATFDEWLKISNILKHFLSLTAAGATVLQARPQNACYFVGEIPTITLSSRSHQAQSAEVKVLTPHHTLLQTFKTELPGSPYVQESSLHLSAPISEPGLYTVEVCFENEQGLEWHEKTGFWYWDTALVEESTGLLLEAGRDYFYQQGTPFPLYGTTYMDSKVQRKFLAQPNPARWDSDFAEMKQAGINVIRTGIWTGWRDMMADPGRINEAALRALDAFVMTACKYQIQVIFTFFSFYPPLFEGNNPWLDPRSLQGQADFVTILARRYAQVKLLSWDLINEPSFGDPKTIFSQRPLPNYDRYEVAAFQSWLAERYSIAELQQRWRQTPQDFASWDQVSLPVADDYVADPRINGTRNMLKVMDYTFFSQDMFTRWATLIVKAIRAAGCTTIIGAGQDEAYSRISPQFYAPALDYGTTHPWWNNDSLLCDMLLDKHISHPNIIQEIGVMLVRDVDMRPLRSEQECANLLERKLITGLIGRGAGLIQWLWHTNAYMTSDNENSIGLVRPDGSAKPELKVVREIGRLIQQIGTSMIEAEQPPTTWVVIPYSQWFLRPDLALEASQQTIRILGYDLGIIPQMVGEQQLEELLGQHRPQTIILPGVQHLSESAWQALLAFVERGTTLLVSGVLGRDQHNLNTSTRIAEFDSKLQAIEPISRYEQLQGLNGRSYQFGYGGDKIAYIKKAHNHIHEYHHGEGRILWSGLPIEQSHSTDAIRAIYREALSIESRNGEQDSPYLMAQCPLKHGKLTLIVSESSQTGELELEEGQRVQVAANRAGAILHQDDGTSLYFGGVQAL</sequence>
<keyword evidence="5" id="KW-1185">Reference proteome</keyword>
<dbReference type="GO" id="GO:0004565">
    <property type="term" value="F:beta-galactosidase activity"/>
    <property type="evidence" value="ECO:0007669"/>
    <property type="project" value="InterPro"/>
</dbReference>
<dbReference type="PANTHER" id="PTHR36447">
    <property type="entry name" value="BETA-GALACTOSIDASE GANA"/>
    <property type="match status" value="1"/>
</dbReference>
<keyword evidence="2" id="KW-0326">Glycosidase</keyword>
<dbReference type="OrthoDB" id="141353at2"/>
<dbReference type="InterPro" id="IPR013529">
    <property type="entry name" value="Glyco_hydro_42_N"/>
</dbReference>
<evidence type="ECO:0000259" key="3">
    <source>
        <dbReference type="Pfam" id="PF02449"/>
    </source>
</evidence>
<dbReference type="Gene3D" id="3.20.20.80">
    <property type="entry name" value="Glycosidases"/>
    <property type="match status" value="1"/>
</dbReference>
<gene>
    <name evidence="4" type="ORF">KDK_76630</name>
</gene>
<accession>A0A402AXR6</accession>
<reference evidence="5" key="1">
    <citation type="submission" date="2018-12" db="EMBL/GenBank/DDBJ databases">
        <title>Tengunoibacter tsumagoiensis gen. nov., sp. nov., Dictyobacter kobayashii sp. nov., D. alpinus sp. nov., and D. joshuensis sp. nov. and description of Dictyobacteraceae fam. nov. within the order Ktedonobacterales isolated from Tengu-no-mugimeshi.</title>
        <authorList>
            <person name="Wang C.M."/>
            <person name="Zheng Y."/>
            <person name="Sakai Y."/>
            <person name="Toyoda A."/>
            <person name="Minakuchi Y."/>
            <person name="Abe K."/>
            <person name="Yokota A."/>
            <person name="Yabe S."/>
        </authorList>
    </citation>
    <scope>NUCLEOTIDE SEQUENCE [LARGE SCALE GENOMIC DNA]</scope>
    <source>
        <strain evidence="5">Uno11</strain>
    </source>
</reference>
<dbReference type="SUPFAM" id="SSF51445">
    <property type="entry name" value="(Trans)glycosidases"/>
    <property type="match status" value="1"/>
</dbReference>
<dbReference type="CDD" id="cd03143">
    <property type="entry name" value="A4_beta-galactosidase_middle_domain"/>
    <property type="match status" value="1"/>
</dbReference>
<organism evidence="4 5">
    <name type="scientific">Dictyobacter kobayashii</name>
    <dbReference type="NCBI Taxonomy" id="2014872"/>
    <lineage>
        <taxon>Bacteria</taxon>
        <taxon>Bacillati</taxon>
        <taxon>Chloroflexota</taxon>
        <taxon>Ktedonobacteria</taxon>
        <taxon>Ktedonobacterales</taxon>
        <taxon>Dictyobacteraceae</taxon>
        <taxon>Dictyobacter</taxon>
    </lineage>
</organism>
<dbReference type="RefSeq" id="WP_126557193.1">
    <property type="nucleotide sequence ID" value="NZ_BIFS01000002.1"/>
</dbReference>
<dbReference type="InterPro" id="IPR029062">
    <property type="entry name" value="Class_I_gatase-like"/>
</dbReference>
<dbReference type="Proteomes" id="UP000287188">
    <property type="component" value="Unassembled WGS sequence"/>
</dbReference>
<feature type="domain" description="Glycoside hydrolase family 42 N-terminal" evidence="3">
    <location>
        <begin position="480"/>
        <end position="607"/>
    </location>
</feature>